<reference evidence="9 10" key="1">
    <citation type="submission" date="2014-06" db="EMBL/GenBank/DDBJ databases">
        <title>Draft genome sequence of Paenibacillus sp. MSt1.</title>
        <authorList>
            <person name="Aw Y.K."/>
            <person name="Ong K.S."/>
            <person name="Gan H.M."/>
            <person name="Lee S.M."/>
        </authorList>
    </citation>
    <scope>NUCLEOTIDE SEQUENCE [LARGE SCALE GENOMIC DNA]</scope>
    <source>
        <strain evidence="9 10">MSt1</strain>
    </source>
</reference>
<dbReference type="FunFam" id="3.40.640.10:FF:000090">
    <property type="entry name" value="Pyridoxal phosphate-dependent aminotransferase"/>
    <property type="match status" value="1"/>
</dbReference>
<evidence type="ECO:0000256" key="7">
    <source>
        <dbReference type="PIRSR" id="PIRSR000390-2"/>
    </source>
</evidence>
<dbReference type="InterPro" id="IPR015422">
    <property type="entry name" value="PyrdxlP-dep_Trfase_small"/>
</dbReference>
<dbReference type="PANTHER" id="PTHR30244:SF34">
    <property type="entry name" value="DTDP-4-AMINO-4,6-DIDEOXYGALACTOSE TRANSAMINASE"/>
    <property type="match status" value="1"/>
</dbReference>
<evidence type="ECO:0000256" key="8">
    <source>
        <dbReference type="RuleBase" id="RU004508"/>
    </source>
</evidence>
<evidence type="ECO:0000313" key="9">
    <source>
        <dbReference type="EMBL" id="KEQ23879.1"/>
    </source>
</evidence>
<dbReference type="GO" id="GO:0030170">
    <property type="term" value="F:pyridoxal phosphate binding"/>
    <property type="evidence" value="ECO:0007669"/>
    <property type="project" value="TreeGrafter"/>
</dbReference>
<organism evidence="9 10">
    <name type="scientific">Paenibacillus tyrfis</name>
    <dbReference type="NCBI Taxonomy" id="1501230"/>
    <lineage>
        <taxon>Bacteria</taxon>
        <taxon>Bacillati</taxon>
        <taxon>Bacillota</taxon>
        <taxon>Bacilli</taxon>
        <taxon>Bacillales</taxon>
        <taxon>Paenibacillaceae</taxon>
        <taxon>Paenibacillus</taxon>
    </lineage>
</organism>
<name>A0A081NZK6_9BACL</name>
<keyword evidence="10" id="KW-1185">Reference proteome</keyword>
<comment type="similarity">
    <text evidence="5 8">Belongs to the DegT/DnrJ/EryC1 family.</text>
</comment>
<dbReference type="SUPFAM" id="SSF53383">
    <property type="entry name" value="PLP-dependent transferases"/>
    <property type="match status" value="1"/>
</dbReference>
<accession>A0A081NZK6</accession>
<dbReference type="GO" id="GO:0000271">
    <property type="term" value="P:polysaccharide biosynthetic process"/>
    <property type="evidence" value="ECO:0007669"/>
    <property type="project" value="TreeGrafter"/>
</dbReference>
<dbReference type="EMBL" id="JNVM01000019">
    <property type="protein sequence ID" value="KEQ23879.1"/>
    <property type="molecule type" value="Genomic_DNA"/>
</dbReference>
<keyword evidence="3 9" id="KW-0808">Transferase</keyword>
<evidence type="ECO:0000256" key="2">
    <source>
        <dbReference type="ARBA" id="ARBA00022576"/>
    </source>
</evidence>
<sequence>MSLNQRIYLSPPHMGQEEQQWVQQAFATNWIAPLGPNVDVFEKEIAGYVGADGALALSSGTAAIHLALRLLGVGAGDTVFCSSLTFVASVNPVVYQGAEPVFIDSEPESWNMSPQALERALSAAKRAGKLPKAVVVVNLYGQSADMDPLLDLCDQYGVPVIEDAAESLGATYKGRASGTLGRFGVYSFNGNKIITTSGGGMLVSDDLEALEKARYWATQARDPAPHYEHSEVGFNYRMSNVLAGIGIGQLHMLPERIETRRAIFAAYAEALGSMEGVEFMPEASFGQATRWLTTLTVDPQVAVTTSGDIIRALAEANIESRPVWKPMHLQPLFQGCAYYPHQEGHSVSDRLFEQGICLPSGSSLTETEQAKVIEIVKTLVCGGMTHEIA</sequence>
<evidence type="ECO:0000256" key="1">
    <source>
        <dbReference type="ARBA" id="ARBA00001933"/>
    </source>
</evidence>
<evidence type="ECO:0000256" key="4">
    <source>
        <dbReference type="ARBA" id="ARBA00022898"/>
    </source>
</evidence>
<dbReference type="Proteomes" id="UP000028123">
    <property type="component" value="Unassembled WGS sequence"/>
</dbReference>
<dbReference type="InterPro" id="IPR000653">
    <property type="entry name" value="DegT/StrS_aminotransferase"/>
</dbReference>
<comment type="cofactor">
    <cofactor evidence="1">
        <name>pyridoxal 5'-phosphate</name>
        <dbReference type="ChEBI" id="CHEBI:597326"/>
    </cofactor>
</comment>
<dbReference type="CDD" id="cd00616">
    <property type="entry name" value="AHBA_syn"/>
    <property type="match status" value="1"/>
</dbReference>
<evidence type="ECO:0000256" key="5">
    <source>
        <dbReference type="ARBA" id="ARBA00037999"/>
    </source>
</evidence>
<dbReference type="Gene3D" id="3.90.1150.10">
    <property type="entry name" value="Aspartate Aminotransferase, domain 1"/>
    <property type="match status" value="1"/>
</dbReference>
<feature type="active site" description="Proton acceptor" evidence="6">
    <location>
        <position position="192"/>
    </location>
</feature>
<evidence type="ECO:0000313" key="10">
    <source>
        <dbReference type="Proteomes" id="UP000028123"/>
    </source>
</evidence>
<dbReference type="PIRSF" id="PIRSF000390">
    <property type="entry name" value="PLP_StrS"/>
    <property type="match status" value="1"/>
</dbReference>
<gene>
    <name evidence="9" type="ORF">ET33_12700</name>
</gene>
<dbReference type="InterPro" id="IPR015424">
    <property type="entry name" value="PyrdxlP-dep_Trfase"/>
</dbReference>
<feature type="modified residue" description="N6-(pyridoxal phosphate)lysine" evidence="7">
    <location>
        <position position="192"/>
    </location>
</feature>
<keyword evidence="2 9" id="KW-0032">Aminotransferase</keyword>
<dbReference type="RefSeq" id="WP_036687461.1">
    <property type="nucleotide sequence ID" value="NZ_JNVM01000019.1"/>
</dbReference>
<dbReference type="Gene3D" id="3.40.640.10">
    <property type="entry name" value="Type I PLP-dependent aspartate aminotransferase-like (Major domain)"/>
    <property type="match status" value="1"/>
</dbReference>
<proteinExistence type="inferred from homology"/>
<dbReference type="Pfam" id="PF01041">
    <property type="entry name" value="DegT_DnrJ_EryC1"/>
    <property type="match status" value="1"/>
</dbReference>
<evidence type="ECO:0000256" key="6">
    <source>
        <dbReference type="PIRSR" id="PIRSR000390-1"/>
    </source>
</evidence>
<comment type="caution">
    <text evidence="9">The sequence shown here is derived from an EMBL/GenBank/DDBJ whole genome shotgun (WGS) entry which is preliminary data.</text>
</comment>
<dbReference type="GO" id="GO:0008483">
    <property type="term" value="F:transaminase activity"/>
    <property type="evidence" value="ECO:0007669"/>
    <property type="project" value="UniProtKB-KW"/>
</dbReference>
<dbReference type="eggNOG" id="COG0399">
    <property type="taxonomic scope" value="Bacteria"/>
</dbReference>
<dbReference type="InterPro" id="IPR015421">
    <property type="entry name" value="PyrdxlP-dep_Trfase_major"/>
</dbReference>
<dbReference type="AlphaFoldDB" id="A0A081NZK6"/>
<protein>
    <submittedName>
        <fullName evidence="9">Pyridoxal phosphate-dependent aminotransferase</fullName>
    </submittedName>
</protein>
<evidence type="ECO:0000256" key="3">
    <source>
        <dbReference type="ARBA" id="ARBA00022679"/>
    </source>
</evidence>
<keyword evidence="4 7" id="KW-0663">Pyridoxal phosphate</keyword>
<dbReference type="PANTHER" id="PTHR30244">
    <property type="entry name" value="TRANSAMINASE"/>
    <property type="match status" value="1"/>
</dbReference>